<feature type="transmembrane region" description="Helical" evidence="6">
    <location>
        <begin position="136"/>
        <end position="153"/>
    </location>
</feature>
<dbReference type="AlphaFoldDB" id="F8NRP0"/>
<keyword evidence="2 6" id="KW-0812">Transmembrane</keyword>
<dbReference type="PANTHER" id="PTHR16201:SF11">
    <property type="entry name" value="PQ-LOOP REPEAT-CONTAINING PROTEIN"/>
    <property type="match status" value="1"/>
</dbReference>
<evidence type="ECO:0000256" key="5">
    <source>
        <dbReference type="SAM" id="MobiDB-lite"/>
    </source>
</evidence>
<dbReference type="GO" id="GO:0016020">
    <property type="term" value="C:membrane"/>
    <property type="evidence" value="ECO:0007669"/>
    <property type="project" value="UniProtKB-SubCell"/>
</dbReference>
<dbReference type="Pfam" id="PF04193">
    <property type="entry name" value="PQ-loop"/>
    <property type="match status" value="1"/>
</dbReference>
<keyword evidence="4 6" id="KW-0472">Membrane</keyword>
<name>F8NRP0_SERL9</name>
<accession>F8NRP0</accession>
<evidence type="ECO:0000256" key="3">
    <source>
        <dbReference type="ARBA" id="ARBA00022989"/>
    </source>
</evidence>
<evidence type="ECO:0000256" key="1">
    <source>
        <dbReference type="ARBA" id="ARBA00004141"/>
    </source>
</evidence>
<dbReference type="OrthoDB" id="19344at2759"/>
<dbReference type="Gene3D" id="1.20.1280.290">
    <property type="match status" value="1"/>
</dbReference>
<feature type="transmembrane region" description="Helical" evidence="6">
    <location>
        <begin position="83"/>
        <end position="104"/>
    </location>
</feature>
<evidence type="ECO:0000313" key="7">
    <source>
        <dbReference type="EMBL" id="EGO26306.1"/>
    </source>
</evidence>
<evidence type="ECO:0000256" key="6">
    <source>
        <dbReference type="SAM" id="Phobius"/>
    </source>
</evidence>
<sequence>MSRRPPMDTFGHGQIRLLRPPLMVITSTGPYHGTIRISSVQTTIMSTCSSEPEIFTTVLTVGLTSMLLLSFGSQHYKIISTNLSLGFSPWFLLLGAVSSTGTLLDIWMLQWDIVKCCKQVSAGVCITSLGGVFQVSLQWLLFNITFVLFLIYYPSDMKYVKVDDSEAHGDLIVHSTLVKSLDWRHSILCAWLTVAHFIVSLIYTAYLITTSHASPETTSPPPQIAAWAAFLGISSAGAAILQYLPQLWRTWSFGFVGAISIAMYCFQVPAAAVMVVSIALREGTDWTSWAMYAASGTMASVLLLMCFAWKVRQARLGVDDFGRPVTKAGDPIEDDDAADVAFERSADVVDEQTPLLDAAPASEEGGHAQKGPLAGWWGKK</sequence>
<dbReference type="InterPro" id="IPR006603">
    <property type="entry name" value="PQ-loop_rpt"/>
</dbReference>
<organism>
    <name type="scientific">Serpula lacrymans var. lacrymans (strain S7.9)</name>
    <name type="common">Dry rot fungus</name>
    <dbReference type="NCBI Taxonomy" id="578457"/>
    <lineage>
        <taxon>Eukaryota</taxon>
        <taxon>Fungi</taxon>
        <taxon>Dikarya</taxon>
        <taxon>Basidiomycota</taxon>
        <taxon>Agaricomycotina</taxon>
        <taxon>Agaricomycetes</taxon>
        <taxon>Agaricomycetidae</taxon>
        <taxon>Boletales</taxon>
        <taxon>Coniophorineae</taxon>
        <taxon>Serpulaceae</taxon>
        <taxon>Serpula</taxon>
    </lineage>
</organism>
<feature type="transmembrane region" description="Helical" evidence="6">
    <location>
        <begin position="224"/>
        <end position="244"/>
    </location>
</feature>
<comment type="subcellular location">
    <subcellularLocation>
        <location evidence="1">Membrane</location>
        <topology evidence="1">Multi-pass membrane protein</topology>
    </subcellularLocation>
</comment>
<dbReference type="InterPro" id="IPR051415">
    <property type="entry name" value="LAAT-1"/>
</dbReference>
<dbReference type="PANTHER" id="PTHR16201">
    <property type="entry name" value="SEVEN TRANSMEMBRANE PROTEIN 1-RELATED"/>
    <property type="match status" value="1"/>
</dbReference>
<dbReference type="EMBL" id="GL945432">
    <property type="protein sequence ID" value="EGO26306.1"/>
    <property type="molecule type" value="Genomic_DNA"/>
</dbReference>
<feature type="transmembrane region" description="Helical" evidence="6">
    <location>
        <begin position="251"/>
        <end position="280"/>
    </location>
</feature>
<proteinExistence type="predicted"/>
<dbReference type="HOGENOM" id="CLU_033734_2_0_1"/>
<feature type="transmembrane region" description="Helical" evidence="6">
    <location>
        <begin position="286"/>
        <end position="309"/>
    </location>
</feature>
<dbReference type="Proteomes" id="UP000008064">
    <property type="component" value="Unassembled WGS sequence"/>
</dbReference>
<dbReference type="KEGG" id="sla:SERLADRAFT_436126"/>
<evidence type="ECO:0000256" key="4">
    <source>
        <dbReference type="ARBA" id="ARBA00023136"/>
    </source>
</evidence>
<evidence type="ECO:0000256" key="2">
    <source>
        <dbReference type="ARBA" id="ARBA00022692"/>
    </source>
</evidence>
<feature type="region of interest" description="Disordered" evidence="5">
    <location>
        <begin position="352"/>
        <end position="380"/>
    </location>
</feature>
<dbReference type="GeneID" id="18814640"/>
<gene>
    <name evidence="7" type="ORF">SERLADRAFT_436126</name>
</gene>
<protein>
    <submittedName>
        <fullName evidence="7">Uncharacterized protein</fullName>
    </submittedName>
</protein>
<keyword evidence="3 6" id="KW-1133">Transmembrane helix</keyword>
<feature type="transmembrane region" description="Helical" evidence="6">
    <location>
        <begin position="54"/>
        <end position="71"/>
    </location>
</feature>
<dbReference type="RefSeq" id="XP_007316479.1">
    <property type="nucleotide sequence ID" value="XM_007316417.1"/>
</dbReference>
<reference evidence="7" key="1">
    <citation type="submission" date="2011-04" db="EMBL/GenBank/DDBJ databases">
        <title>Evolution of plant cell wall degrading machinery underlies the functional diversity of forest fungi.</title>
        <authorList>
            <consortium name="US DOE Joint Genome Institute (JGI-PGF)"/>
            <person name="Eastwood D.C."/>
            <person name="Floudas D."/>
            <person name="Binder M."/>
            <person name="Majcherczyk A."/>
            <person name="Schneider P."/>
            <person name="Aerts A."/>
            <person name="Asiegbu F.O."/>
            <person name="Baker S.E."/>
            <person name="Barry K."/>
            <person name="Bendiksby M."/>
            <person name="Blumentritt M."/>
            <person name="Coutinho P.M."/>
            <person name="Cullen D."/>
            <person name="Cullen D."/>
            <person name="Gathman A."/>
            <person name="Goodell B."/>
            <person name="Henrissat B."/>
            <person name="Ihrmark K."/>
            <person name="Kauserud H."/>
            <person name="Kohler A."/>
            <person name="LaButti K."/>
            <person name="Lapidus A."/>
            <person name="Lavin J.L."/>
            <person name="Lee Y.-H."/>
            <person name="Lindquist E."/>
            <person name="Lilly W."/>
            <person name="Lucas S."/>
            <person name="Morin E."/>
            <person name="Murat C."/>
            <person name="Oguiza J.A."/>
            <person name="Park J."/>
            <person name="Pisabarro A.G."/>
            <person name="Riley R."/>
            <person name="Rosling A."/>
            <person name="Salamov A."/>
            <person name="Schmidt O."/>
            <person name="Schmutz J."/>
            <person name="Skrede I."/>
            <person name="Stenlid J."/>
            <person name="Wiebenga A."/>
            <person name="Xie X."/>
            <person name="Kues U."/>
            <person name="Hibbett D.S."/>
            <person name="Hoffmeister D."/>
            <person name="Hogberg N."/>
            <person name="Martin F."/>
            <person name="Grigoriev I.V."/>
            <person name="Watkinson S.C."/>
        </authorList>
    </citation>
    <scope>NUCLEOTIDE SEQUENCE</scope>
    <source>
        <strain evidence="7">S7.9</strain>
    </source>
</reference>
<feature type="transmembrane region" description="Helical" evidence="6">
    <location>
        <begin position="187"/>
        <end position="209"/>
    </location>
</feature>